<feature type="domain" description="RsdA/BaiN/AoA(So)-like Rossmann fold-like" evidence="4">
    <location>
        <begin position="1"/>
        <end position="372"/>
    </location>
</feature>
<dbReference type="Pfam" id="PF03486">
    <property type="entry name" value="HI0933_like"/>
    <property type="match status" value="1"/>
</dbReference>
<evidence type="ECO:0000313" key="6">
    <source>
        <dbReference type="EMBL" id="MCK0536511.1"/>
    </source>
</evidence>
<keyword evidence="7" id="KW-1185">Reference proteome</keyword>
<evidence type="ECO:0000256" key="1">
    <source>
        <dbReference type="ARBA" id="ARBA00001974"/>
    </source>
</evidence>
<name>A0ABT0E3W4_9GAMM</name>
<organism evidence="6 7">
    <name type="scientific">Alcanivorax quisquiliarum</name>
    <dbReference type="NCBI Taxonomy" id="2933565"/>
    <lineage>
        <taxon>Bacteria</taxon>
        <taxon>Pseudomonadati</taxon>
        <taxon>Pseudomonadota</taxon>
        <taxon>Gammaproteobacteria</taxon>
        <taxon>Oceanospirillales</taxon>
        <taxon>Alcanivoracaceae</taxon>
        <taxon>Alcanivorax</taxon>
    </lineage>
</organism>
<feature type="domain" description="RsdA/BaiN/AoA(So)-like insert" evidence="5">
    <location>
        <begin position="172"/>
        <end position="319"/>
    </location>
</feature>
<evidence type="ECO:0000256" key="3">
    <source>
        <dbReference type="ARBA" id="ARBA00022827"/>
    </source>
</evidence>
<evidence type="ECO:0000313" key="7">
    <source>
        <dbReference type="Proteomes" id="UP001165524"/>
    </source>
</evidence>
<gene>
    <name evidence="6" type="ORF">MU846_02190</name>
</gene>
<dbReference type="Gene3D" id="1.10.8.260">
    <property type="entry name" value="HI0933 insert domain-like"/>
    <property type="match status" value="1"/>
</dbReference>
<keyword evidence="3" id="KW-0274">FAD</keyword>
<protein>
    <submittedName>
        <fullName evidence="6">NAD(P)/FAD-dependent oxidoreductase</fullName>
    </submittedName>
</protein>
<dbReference type="Proteomes" id="UP001165524">
    <property type="component" value="Unassembled WGS sequence"/>
</dbReference>
<sequence length="374" mass="40528">MCAATAAYRGRSVRVLDHANMPGKKILMSGGGRCNFTNLDCAPAHFISANPSFCISALKRYTPRDFFELVERHGVDWCEKAPGQLFCTDSSRPILDLLLTECEWAGATIELNTKVIDVAQAGQGFMLRTSAGRLRCESLVIASGGLSIPTLGASGFGYRIAEQFGLPVLPTRAGLVPFTLQPDLKERLAPLSGISCPVSVRCGEVRFQAPMLITHRGLSGPAMLQISSYWQPGDVLHIDLLPGDDTDWRSWRSDRPAATLEHCLAELLPKRLAQTLAQWHGWQSSLQGFSNAALDEAAASLHDWQVKPGGTEGYRTAEVTLGGVDTRAISSRTFAANDVPGLHFIGEVLDVTGQLGGYNFQWAWSSGYCAGQFV</sequence>
<accession>A0ABT0E3W4</accession>
<evidence type="ECO:0000259" key="5">
    <source>
        <dbReference type="Pfam" id="PF22780"/>
    </source>
</evidence>
<dbReference type="InterPro" id="IPR057661">
    <property type="entry name" value="RsdA/BaiN/AoA(So)_Rossmann"/>
</dbReference>
<proteinExistence type="predicted"/>
<dbReference type="Pfam" id="PF22780">
    <property type="entry name" value="HI0933_like_1st"/>
    <property type="match status" value="1"/>
</dbReference>
<dbReference type="InterPro" id="IPR036188">
    <property type="entry name" value="FAD/NAD-bd_sf"/>
</dbReference>
<dbReference type="NCBIfam" id="TIGR00275">
    <property type="entry name" value="aminoacetone oxidase family FAD-binding enzyme"/>
    <property type="match status" value="1"/>
</dbReference>
<dbReference type="InterPro" id="IPR004792">
    <property type="entry name" value="BaiN-like"/>
</dbReference>
<comment type="caution">
    <text evidence="6">The sequence shown here is derived from an EMBL/GenBank/DDBJ whole genome shotgun (WGS) entry which is preliminary data.</text>
</comment>
<dbReference type="InterPro" id="IPR055178">
    <property type="entry name" value="RsdA/BaiN/AoA(So)-like_dom"/>
</dbReference>
<dbReference type="PANTHER" id="PTHR42887">
    <property type="entry name" value="OS12G0638800 PROTEIN"/>
    <property type="match status" value="1"/>
</dbReference>
<evidence type="ECO:0000256" key="2">
    <source>
        <dbReference type="ARBA" id="ARBA00022630"/>
    </source>
</evidence>
<dbReference type="Gene3D" id="2.40.30.10">
    <property type="entry name" value="Translation factors"/>
    <property type="match status" value="1"/>
</dbReference>
<dbReference type="InterPro" id="IPR023166">
    <property type="entry name" value="BaiN-like_dom_sf"/>
</dbReference>
<dbReference type="SUPFAM" id="SSF51905">
    <property type="entry name" value="FAD/NAD(P)-binding domain"/>
    <property type="match status" value="1"/>
</dbReference>
<dbReference type="PANTHER" id="PTHR42887:SF2">
    <property type="entry name" value="OS12G0638800 PROTEIN"/>
    <property type="match status" value="1"/>
</dbReference>
<comment type="cofactor">
    <cofactor evidence="1">
        <name>FAD</name>
        <dbReference type="ChEBI" id="CHEBI:57692"/>
    </cofactor>
</comment>
<reference evidence="6" key="1">
    <citation type="submission" date="2022-04" db="EMBL/GenBank/DDBJ databases">
        <title>Alcanivorax sp. CY1518 draft genome sequence.</title>
        <authorList>
            <person name="Zhao G."/>
            <person name="An M."/>
        </authorList>
    </citation>
    <scope>NUCLEOTIDE SEQUENCE</scope>
    <source>
        <strain evidence="6">CY1518</strain>
    </source>
</reference>
<evidence type="ECO:0000259" key="4">
    <source>
        <dbReference type="Pfam" id="PF03486"/>
    </source>
</evidence>
<dbReference type="SUPFAM" id="SSF160996">
    <property type="entry name" value="HI0933 insert domain-like"/>
    <property type="match status" value="1"/>
</dbReference>
<dbReference type="Gene3D" id="3.50.50.60">
    <property type="entry name" value="FAD/NAD(P)-binding domain"/>
    <property type="match status" value="1"/>
</dbReference>
<dbReference type="EMBL" id="JALKII010000001">
    <property type="protein sequence ID" value="MCK0536511.1"/>
    <property type="molecule type" value="Genomic_DNA"/>
</dbReference>
<keyword evidence="2" id="KW-0285">Flavoprotein</keyword>